<evidence type="ECO:0000313" key="2">
    <source>
        <dbReference type="Proteomes" id="UP001209885"/>
    </source>
</evidence>
<dbReference type="PANTHER" id="PTHR10443">
    <property type="entry name" value="MICROSOMAL DIPEPTIDASE"/>
    <property type="match status" value="1"/>
</dbReference>
<protein>
    <submittedName>
        <fullName evidence="1">Dipeptidase</fullName>
    </submittedName>
</protein>
<dbReference type="CDD" id="cd01301">
    <property type="entry name" value="rDP_like"/>
    <property type="match status" value="1"/>
</dbReference>
<dbReference type="RefSeq" id="WP_266058593.1">
    <property type="nucleotide sequence ID" value="NZ_JAPFQN010000013.1"/>
</dbReference>
<keyword evidence="2" id="KW-1185">Reference proteome</keyword>
<organism evidence="1 2">
    <name type="scientific">Mangrovivirga halotolerans</name>
    <dbReference type="NCBI Taxonomy" id="2993936"/>
    <lineage>
        <taxon>Bacteria</taxon>
        <taxon>Pseudomonadati</taxon>
        <taxon>Bacteroidota</taxon>
        <taxon>Cytophagia</taxon>
        <taxon>Cytophagales</taxon>
        <taxon>Mangrovivirgaceae</taxon>
        <taxon>Mangrovivirga</taxon>
    </lineage>
</organism>
<dbReference type="PROSITE" id="PS51365">
    <property type="entry name" value="RENAL_DIPEPTIDASE_2"/>
    <property type="match status" value="1"/>
</dbReference>
<gene>
    <name evidence="1" type="ORF">OO013_18950</name>
</gene>
<reference evidence="1 2" key="1">
    <citation type="submission" date="2022-11" db="EMBL/GenBank/DDBJ databases">
        <title>The characterization of three novel Bacteroidetes species and genomic analysis of their roles in tidal elemental geochemical cycles.</title>
        <authorList>
            <person name="Ma K."/>
        </authorList>
    </citation>
    <scope>NUCLEOTIDE SEQUENCE [LARGE SCALE GENOMIC DNA]</scope>
    <source>
        <strain evidence="1 2">M17</strain>
    </source>
</reference>
<dbReference type="SUPFAM" id="SSF51556">
    <property type="entry name" value="Metallo-dependent hydrolases"/>
    <property type="match status" value="1"/>
</dbReference>
<dbReference type="PANTHER" id="PTHR10443:SF12">
    <property type="entry name" value="DIPEPTIDASE"/>
    <property type="match status" value="1"/>
</dbReference>
<dbReference type="EMBL" id="JAPFQN010000013">
    <property type="protein sequence ID" value="MCX2745967.1"/>
    <property type="molecule type" value="Genomic_DNA"/>
</dbReference>
<evidence type="ECO:0000313" key="1">
    <source>
        <dbReference type="EMBL" id="MCX2745967.1"/>
    </source>
</evidence>
<name>A0ABT3RW17_9BACT</name>
<proteinExistence type="predicted"/>
<accession>A0ABT3RW17</accession>
<dbReference type="PROSITE" id="PS51257">
    <property type="entry name" value="PROKAR_LIPOPROTEIN"/>
    <property type="match status" value="1"/>
</dbReference>
<sequence length="395" mass="43925">MRYFSIGLLTLFLLSCNSSDNKDDNNRLDTTTVSKDQLGNELLIVDTHIDLPYRLSFESGPVDVTKDLSKGHFDYVKARKGGLNVAFMSIYTPPSTAGKNGFILANDLIDLVDSLGNKFPDKFKVVNSPEQIEDNFKKDIIYLPLGMENGSPINNNLENLDHFYERGIRYITLCHFKSNEICDSSTDTDQPNNGLSDFGIQVVKRMNELGIMVDVSHVSDKTISDVLKISTDPIIASHSGCRALTPSFPRNLPDSLIMRIKDNGGVVMINFGSIFLNKEASSNFMKIFNELEERNIEAGSKEAQQLMAELIKKYPVKSKVSDILDHIDHVVEIAGIDYVGFGSDFDGVTSLPDNINSVADYSLILEGLKERGYSNEEISKIAGGNLMRVWKQVSN</sequence>
<comment type="caution">
    <text evidence="1">The sequence shown here is derived from an EMBL/GenBank/DDBJ whole genome shotgun (WGS) entry which is preliminary data.</text>
</comment>
<dbReference type="Proteomes" id="UP001209885">
    <property type="component" value="Unassembled WGS sequence"/>
</dbReference>
<dbReference type="Pfam" id="PF01244">
    <property type="entry name" value="Peptidase_M19"/>
    <property type="match status" value="1"/>
</dbReference>
<dbReference type="InterPro" id="IPR032466">
    <property type="entry name" value="Metal_Hydrolase"/>
</dbReference>
<dbReference type="Gene3D" id="3.20.20.140">
    <property type="entry name" value="Metal-dependent hydrolases"/>
    <property type="match status" value="1"/>
</dbReference>
<dbReference type="InterPro" id="IPR008257">
    <property type="entry name" value="Pept_M19"/>
</dbReference>